<evidence type="ECO:0000313" key="3">
    <source>
        <dbReference type="Proteomes" id="UP000007350"/>
    </source>
</evidence>
<name>K2M2Z3_TRYCR</name>
<proteinExistence type="predicted"/>
<comment type="caution">
    <text evidence="2">The sequence shown here is derived from an EMBL/GenBank/DDBJ whole genome shotgun (WGS) entry which is preliminary data.</text>
</comment>
<dbReference type="EMBL" id="AHKC01013419">
    <property type="protein sequence ID" value="EKF29358.1"/>
    <property type="molecule type" value="Genomic_DNA"/>
</dbReference>
<reference evidence="2 3" key="1">
    <citation type="journal article" date="2012" name="BMC Genomics">
        <title>Comparative genomic analysis of human infective Trypanosoma cruzi lineages with the bat-restricted subspecies T. cruzi marinkellei.</title>
        <authorList>
            <person name="Franzen O."/>
            <person name="Talavera-Lopez C."/>
            <person name="Ochaya S."/>
            <person name="Butler C.E."/>
            <person name="Messenger L.A."/>
            <person name="Lewis M.D."/>
            <person name="Llewellyn M.S."/>
            <person name="Marinkelle C.J."/>
            <person name="Tyler K.M."/>
            <person name="Miles M.A."/>
            <person name="Andersson B."/>
        </authorList>
    </citation>
    <scope>NUCLEOTIDE SEQUENCE [LARGE SCALE GENOMIC DNA]</scope>
    <source>
        <strain evidence="2 3">B7</strain>
    </source>
</reference>
<sequence length="233" mass="26785">MTLSTPHPQHMPSTPPRQKQTGKRRRHKNASREQMKTPLQHRIPHNVVKRPEACRLGSTRRPPFFRHFWLKGGHPPAAVRRSHEECRQQACRSHPPSPSQKRRIVVGRSDVVSVPCVSTSLGEETRRPLPPVPDPASSLFLHKPIISRRVAHGSVSTILNVRRHKLLLPETQSDQSKSEPDIQRLQWPNPTKLHHPIMKGPRRRHRRKIRSTAEISLCCTQLRCPWSSCIAKK</sequence>
<gene>
    <name evidence="2" type="ORF">MOQ_006863</name>
</gene>
<feature type="region of interest" description="Disordered" evidence="1">
    <location>
        <begin position="170"/>
        <end position="206"/>
    </location>
</feature>
<evidence type="ECO:0000256" key="1">
    <source>
        <dbReference type="SAM" id="MobiDB-lite"/>
    </source>
</evidence>
<feature type="compositionally biased region" description="Basic residues" evidence="1">
    <location>
        <begin position="192"/>
        <end position="206"/>
    </location>
</feature>
<feature type="region of interest" description="Disordered" evidence="1">
    <location>
        <begin position="1"/>
        <end position="38"/>
    </location>
</feature>
<accession>K2M2Z3</accession>
<evidence type="ECO:0000313" key="2">
    <source>
        <dbReference type="EMBL" id="EKF29358.1"/>
    </source>
</evidence>
<protein>
    <submittedName>
        <fullName evidence="2">Uncharacterized protein</fullName>
    </submittedName>
</protein>
<organism evidence="2 3">
    <name type="scientific">Trypanosoma cruzi marinkellei</name>
    <dbReference type="NCBI Taxonomy" id="85056"/>
    <lineage>
        <taxon>Eukaryota</taxon>
        <taxon>Discoba</taxon>
        <taxon>Euglenozoa</taxon>
        <taxon>Kinetoplastea</taxon>
        <taxon>Metakinetoplastina</taxon>
        <taxon>Trypanosomatida</taxon>
        <taxon>Trypanosomatidae</taxon>
        <taxon>Trypanosoma</taxon>
        <taxon>Schizotrypanum</taxon>
    </lineage>
</organism>
<dbReference type="Proteomes" id="UP000007350">
    <property type="component" value="Unassembled WGS sequence"/>
</dbReference>
<feature type="compositionally biased region" description="Basic residues" evidence="1">
    <location>
        <begin position="20"/>
        <end position="29"/>
    </location>
</feature>
<keyword evidence="3" id="KW-1185">Reference proteome</keyword>
<dbReference type="AlphaFoldDB" id="K2M2Z3"/>
<dbReference type="OrthoDB" id="10598964at2759"/>